<dbReference type="Pfam" id="PF01256">
    <property type="entry name" value="Carb_kinase"/>
    <property type="match status" value="1"/>
</dbReference>
<accession>A0ABY7TNA0</accession>
<evidence type="ECO:0000313" key="10">
    <source>
        <dbReference type="Proteomes" id="UP001220395"/>
    </source>
</evidence>
<dbReference type="HAMAP" id="MF_01965">
    <property type="entry name" value="NADHX_dehydratase"/>
    <property type="match status" value="1"/>
</dbReference>
<feature type="binding site" evidence="6">
    <location>
        <begin position="202"/>
        <end position="206"/>
    </location>
    <ligand>
        <name>AMP</name>
        <dbReference type="ChEBI" id="CHEBI:456215"/>
    </ligand>
</feature>
<dbReference type="InterPro" id="IPR000631">
    <property type="entry name" value="CARKD"/>
</dbReference>
<evidence type="ECO:0000256" key="6">
    <source>
        <dbReference type="HAMAP-Rule" id="MF_01965"/>
    </source>
</evidence>
<evidence type="ECO:0000256" key="2">
    <source>
        <dbReference type="ARBA" id="ARBA00022840"/>
    </source>
</evidence>
<comment type="catalytic activity">
    <reaction evidence="6">
        <text>(6S)-NADPHX + ADP = AMP + phosphate + NADPH + H(+)</text>
        <dbReference type="Rhea" id="RHEA:32235"/>
        <dbReference type="ChEBI" id="CHEBI:15378"/>
        <dbReference type="ChEBI" id="CHEBI:43474"/>
        <dbReference type="ChEBI" id="CHEBI:57783"/>
        <dbReference type="ChEBI" id="CHEBI:64076"/>
        <dbReference type="ChEBI" id="CHEBI:456215"/>
        <dbReference type="ChEBI" id="CHEBI:456216"/>
        <dbReference type="EC" id="4.2.1.136"/>
    </reaction>
</comment>
<name>A0ABY7TNA0_9SPHN</name>
<dbReference type="EMBL" id="CP117411">
    <property type="protein sequence ID" value="WCT74707.1"/>
    <property type="molecule type" value="Genomic_DNA"/>
</dbReference>
<comment type="subunit">
    <text evidence="6">Homotetramer.</text>
</comment>
<keyword evidence="1 6" id="KW-0547">Nucleotide-binding</keyword>
<sequence length="284" mass="28176">MTAPLDRDWLAAHPLPSPGEESDKNSRGRVLAVGGSMLCPGGLMLTAEAALRAGAGKVRVATVAPAALAIGIAMPEAGVVALPVDDRGEIAVAGADAVIENLARADALVFGPAMASSVSAARLLGAVLHQIGGVPVVFDAAAIGALRHRAAAVRALAGGAVLTPHHGEMAALCGLDEAEVAADPVRHACEWAETFGAVVVLKGGDTIIAAPGAEPLRYDGGGVGLATSGSGDVLAGIVAGLLARGATPRDAAAWGVWLHGEAGRTLGPPGFLARELLPLIPALF</sequence>
<dbReference type="SUPFAM" id="SSF53613">
    <property type="entry name" value="Ribokinase-like"/>
    <property type="match status" value="1"/>
</dbReference>
<proteinExistence type="inferred from homology"/>
<keyword evidence="4 6" id="KW-0520">NAD</keyword>
<dbReference type="PANTHER" id="PTHR12592:SF0">
    <property type="entry name" value="ATP-DEPENDENT (S)-NAD(P)H-HYDRATE DEHYDRATASE"/>
    <property type="match status" value="1"/>
</dbReference>
<comment type="caution">
    <text evidence="6">Lacks conserved residue(s) required for the propagation of feature annotation.</text>
</comment>
<protein>
    <recommendedName>
        <fullName evidence="6">ADP-dependent (S)-NAD(P)H-hydrate dehydratase</fullName>
        <ecNumber evidence="6">4.2.1.136</ecNumber>
    </recommendedName>
    <alternativeName>
        <fullName evidence="6">ADP-dependent NAD(P)HX dehydratase</fullName>
    </alternativeName>
</protein>
<gene>
    <name evidence="6" type="primary">nnrD</name>
    <name evidence="9" type="ORF">PQ455_05625</name>
</gene>
<dbReference type="EC" id="4.2.1.136" evidence="6"/>
<dbReference type="Proteomes" id="UP001220395">
    <property type="component" value="Chromosome"/>
</dbReference>
<feature type="binding site" evidence="6">
    <location>
        <position position="231"/>
    </location>
    <ligand>
        <name>AMP</name>
        <dbReference type="ChEBI" id="CHEBI:456215"/>
    </ligand>
</feature>
<reference evidence="9 10" key="1">
    <citation type="submission" date="2023-02" db="EMBL/GenBank/DDBJ databases">
        <title>Genome sequence of Sphingomonas naphthae.</title>
        <authorList>
            <person name="Kim S."/>
            <person name="Heo J."/>
            <person name="Kwon S.-W."/>
        </authorList>
    </citation>
    <scope>NUCLEOTIDE SEQUENCE [LARGE SCALE GENOMIC DNA]</scope>
    <source>
        <strain evidence="9 10">KACC 18716</strain>
    </source>
</reference>
<keyword evidence="10" id="KW-1185">Reference proteome</keyword>
<keyword evidence="2 6" id="KW-0067">ATP-binding</keyword>
<comment type="cofactor">
    <cofactor evidence="6">
        <name>Mg(2+)</name>
        <dbReference type="ChEBI" id="CHEBI:18420"/>
    </cofactor>
</comment>
<evidence type="ECO:0000259" key="8">
    <source>
        <dbReference type="PROSITE" id="PS51383"/>
    </source>
</evidence>
<feature type="binding site" evidence="6">
    <location>
        <position position="165"/>
    </location>
    <ligand>
        <name>(6S)-NADPHX</name>
        <dbReference type="ChEBI" id="CHEBI:64076"/>
    </ligand>
</feature>
<organism evidence="9 10">
    <name type="scientific">Sphingomonas naphthae</name>
    <dbReference type="NCBI Taxonomy" id="1813468"/>
    <lineage>
        <taxon>Bacteria</taxon>
        <taxon>Pseudomonadati</taxon>
        <taxon>Pseudomonadota</taxon>
        <taxon>Alphaproteobacteria</taxon>
        <taxon>Sphingomonadales</taxon>
        <taxon>Sphingomonadaceae</taxon>
        <taxon>Sphingomonas</taxon>
    </lineage>
</organism>
<feature type="region of interest" description="Disordered" evidence="7">
    <location>
        <begin position="1"/>
        <end position="26"/>
    </location>
</feature>
<evidence type="ECO:0000256" key="7">
    <source>
        <dbReference type="SAM" id="MobiDB-lite"/>
    </source>
</evidence>
<dbReference type="InterPro" id="IPR029056">
    <property type="entry name" value="Ribokinase-like"/>
</dbReference>
<dbReference type="CDD" id="cd01171">
    <property type="entry name" value="YXKO-related"/>
    <property type="match status" value="1"/>
</dbReference>
<evidence type="ECO:0000256" key="3">
    <source>
        <dbReference type="ARBA" id="ARBA00022857"/>
    </source>
</evidence>
<evidence type="ECO:0000313" key="9">
    <source>
        <dbReference type="EMBL" id="WCT74707.1"/>
    </source>
</evidence>
<comment type="function">
    <text evidence="6">Catalyzes the dehydration of the S-form of NAD(P)HX at the expense of ADP, which is converted to AMP. Together with NAD(P)HX epimerase, which catalyzes the epimerization of the S- and R-forms, the enzyme allows the repair of both epimers of NAD(P)HX, a damaged form of NAD(P)H that is a result of enzymatic or heat-dependent hydration.</text>
</comment>
<comment type="similarity">
    <text evidence="6">Belongs to the NnrD/CARKD family.</text>
</comment>
<feature type="binding site" evidence="6">
    <location>
        <position position="232"/>
    </location>
    <ligand>
        <name>(6S)-NADPHX</name>
        <dbReference type="ChEBI" id="CHEBI:64076"/>
    </ligand>
</feature>
<keyword evidence="3 6" id="KW-0521">NADP</keyword>
<dbReference type="NCBIfam" id="TIGR00196">
    <property type="entry name" value="yjeF_cterm"/>
    <property type="match status" value="1"/>
</dbReference>
<dbReference type="PANTHER" id="PTHR12592">
    <property type="entry name" value="ATP-DEPENDENT (S)-NAD(P)H-HYDRATE DEHYDRATASE FAMILY MEMBER"/>
    <property type="match status" value="1"/>
</dbReference>
<comment type="catalytic activity">
    <reaction evidence="6">
        <text>(6S)-NADHX + ADP = AMP + phosphate + NADH + H(+)</text>
        <dbReference type="Rhea" id="RHEA:32223"/>
        <dbReference type="ChEBI" id="CHEBI:15378"/>
        <dbReference type="ChEBI" id="CHEBI:43474"/>
        <dbReference type="ChEBI" id="CHEBI:57945"/>
        <dbReference type="ChEBI" id="CHEBI:64074"/>
        <dbReference type="ChEBI" id="CHEBI:456215"/>
        <dbReference type="ChEBI" id="CHEBI:456216"/>
        <dbReference type="EC" id="4.2.1.136"/>
    </reaction>
</comment>
<dbReference type="RefSeq" id="WP_273689997.1">
    <property type="nucleotide sequence ID" value="NZ_CP117411.1"/>
</dbReference>
<keyword evidence="5 6" id="KW-0456">Lyase</keyword>
<evidence type="ECO:0000256" key="5">
    <source>
        <dbReference type="ARBA" id="ARBA00023239"/>
    </source>
</evidence>
<feature type="compositionally biased region" description="Basic and acidic residues" evidence="7">
    <location>
        <begin position="1"/>
        <end position="10"/>
    </location>
</feature>
<evidence type="ECO:0000256" key="1">
    <source>
        <dbReference type="ARBA" id="ARBA00022741"/>
    </source>
</evidence>
<dbReference type="Gene3D" id="3.40.1190.20">
    <property type="match status" value="1"/>
</dbReference>
<dbReference type="PROSITE" id="PS51383">
    <property type="entry name" value="YJEF_C_3"/>
    <property type="match status" value="1"/>
</dbReference>
<evidence type="ECO:0000256" key="4">
    <source>
        <dbReference type="ARBA" id="ARBA00023027"/>
    </source>
</evidence>
<feature type="domain" description="YjeF C-terminal" evidence="8">
    <location>
        <begin position="7"/>
        <end position="284"/>
    </location>
</feature>